<dbReference type="Proteomes" id="UP000295554">
    <property type="component" value="Unassembled WGS sequence"/>
</dbReference>
<dbReference type="Gene3D" id="3.50.50.60">
    <property type="entry name" value="FAD/NAD(P)-binding domain"/>
    <property type="match status" value="1"/>
</dbReference>
<accession>A0A4V2ZX54</accession>
<name>A0A4V2ZX54_9GAMM</name>
<proteinExistence type="predicted"/>
<dbReference type="GO" id="GO:0005737">
    <property type="term" value="C:cytoplasm"/>
    <property type="evidence" value="ECO:0007669"/>
    <property type="project" value="TreeGrafter"/>
</dbReference>
<evidence type="ECO:0000256" key="1">
    <source>
        <dbReference type="ARBA" id="ARBA00023002"/>
    </source>
</evidence>
<evidence type="ECO:0000313" key="3">
    <source>
        <dbReference type="EMBL" id="TDG12993.1"/>
    </source>
</evidence>
<comment type="caution">
    <text evidence="3">The sequence shown here is derived from an EMBL/GenBank/DDBJ whole genome shotgun (WGS) entry which is preliminary data.</text>
</comment>
<organism evidence="3 4">
    <name type="scientific">Seongchinamella unica</name>
    <dbReference type="NCBI Taxonomy" id="2547392"/>
    <lineage>
        <taxon>Bacteria</taxon>
        <taxon>Pseudomonadati</taxon>
        <taxon>Pseudomonadota</taxon>
        <taxon>Gammaproteobacteria</taxon>
        <taxon>Cellvibrionales</taxon>
        <taxon>Halieaceae</taxon>
        <taxon>Seongchinamella</taxon>
    </lineage>
</organism>
<evidence type="ECO:0000259" key="2">
    <source>
        <dbReference type="Pfam" id="PF01266"/>
    </source>
</evidence>
<dbReference type="EMBL" id="SMSE01000003">
    <property type="protein sequence ID" value="TDG12993.1"/>
    <property type="molecule type" value="Genomic_DNA"/>
</dbReference>
<dbReference type="PANTHER" id="PTHR13847:SF285">
    <property type="entry name" value="FAD DEPENDENT OXIDOREDUCTASE DOMAIN-CONTAINING PROTEIN"/>
    <property type="match status" value="1"/>
</dbReference>
<dbReference type="PANTHER" id="PTHR13847">
    <property type="entry name" value="SARCOSINE DEHYDROGENASE-RELATED"/>
    <property type="match status" value="1"/>
</dbReference>
<feature type="domain" description="FAD dependent oxidoreductase" evidence="2">
    <location>
        <begin position="20"/>
        <end position="381"/>
    </location>
</feature>
<dbReference type="GO" id="GO:0016491">
    <property type="term" value="F:oxidoreductase activity"/>
    <property type="evidence" value="ECO:0007669"/>
    <property type="project" value="UniProtKB-KW"/>
</dbReference>
<gene>
    <name evidence="3" type="ORF">E2F43_12825</name>
</gene>
<evidence type="ECO:0000313" key="4">
    <source>
        <dbReference type="Proteomes" id="UP000295554"/>
    </source>
</evidence>
<sequence length="456" mass="50137">MEQADNAPPFDPLDGDTRADVAIAGGGFTGLWTAYYLKTLAPELDVCVLEAKRCGFGASGRNGGWMMAALEGETRLLSALDGQRRKQTGALIHGILPEVERVLGQNDIDCDYRRGGGIYAAARYPEQLALQRKLLDEYRAAGFGADDFRWLEAAELSSRLRIAGALGGIYTPHIARIQPARLVLGLARTLRGLGVRIYEQTPVTGLEAGHMVTATGRIRAPSRLLALEGYSSRLPEVSERVLAVQSRIIATEPLDESLWNDIGLAEREVFCEASPLITYGQRSADNRMVFGARGTYRFGGGPRSEFGLHGRDFEEVHRLLAACFPQLESTLITHRWGGTLGVPRNGFPHAVYDRTTGVGTAGGYFGEGVGAANLMARTLADQVLGRDTELVQAPWAFAGSIESQLRRWEPEPLRWLGYKATDLVRRLEESVYRRQGPGWQKRPLQRASGWLDRLKT</sequence>
<keyword evidence="4" id="KW-1185">Reference proteome</keyword>
<dbReference type="Gene3D" id="3.30.9.10">
    <property type="entry name" value="D-Amino Acid Oxidase, subunit A, domain 2"/>
    <property type="match status" value="1"/>
</dbReference>
<dbReference type="InterPro" id="IPR036188">
    <property type="entry name" value="FAD/NAD-bd_sf"/>
</dbReference>
<dbReference type="OrthoDB" id="6925984at2"/>
<dbReference type="Pfam" id="PF01266">
    <property type="entry name" value="DAO"/>
    <property type="match status" value="1"/>
</dbReference>
<dbReference type="AlphaFoldDB" id="A0A4V2ZX54"/>
<dbReference type="InterPro" id="IPR006076">
    <property type="entry name" value="FAD-dep_OxRdtase"/>
</dbReference>
<protein>
    <submittedName>
        <fullName evidence="3">FAD-dependent oxidoreductase</fullName>
    </submittedName>
</protein>
<dbReference type="SUPFAM" id="SSF51905">
    <property type="entry name" value="FAD/NAD(P)-binding domain"/>
    <property type="match status" value="1"/>
</dbReference>
<keyword evidence="1" id="KW-0560">Oxidoreductase</keyword>
<reference evidence="3 4" key="1">
    <citation type="submission" date="2019-03" db="EMBL/GenBank/DDBJ databases">
        <title>Seongchinamella monodicae gen. nov., sp. nov., a novel member of the Gammaproteobacteria isolated from a tidal mudflat of beach.</title>
        <authorList>
            <person name="Yang H.G."/>
            <person name="Kang J.W."/>
            <person name="Lee S.D."/>
        </authorList>
    </citation>
    <scope>NUCLEOTIDE SEQUENCE [LARGE SCALE GENOMIC DNA]</scope>
    <source>
        <strain evidence="3 4">GH4-78</strain>
    </source>
</reference>